<dbReference type="AlphaFoldDB" id="F0VZA5"/>
<dbReference type="Pfam" id="PF25573">
    <property type="entry name" value="TPR_PSMD3_N"/>
    <property type="match status" value="1"/>
</dbReference>
<gene>
    <name evidence="3" type="primary">AlNc14C2G246</name>
    <name evidence="3" type="ORF">ALNC14_002780</name>
</gene>
<dbReference type="PANTHER" id="PTHR12732">
    <property type="entry name" value="UNCHARACTERIZED PROTEASOME COMPONENT REGION PCI-CONTAINING"/>
    <property type="match status" value="1"/>
</dbReference>
<evidence type="ECO:0000313" key="3">
    <source>
        <dbReference type="EMBL" id="CCA14135.1"/>
    </source>
</evidence>
<reference evidence="3" key="2">
    <citation type="submission" date="2011-02" db="EMBL/GenBank/DDBJ databases">
        <authorList>
            <person name="MacLean D."/>
        </authorList>
    </citation>
    <scope>NUCLEOTIDE SEQUENCE</scope>
</reference>
<dbReference type="Pfam" id="PF01399">
    <property type="entry name" value="PCI"/>
    <property type="match status" value="1"/>
</dbReference>
<sequence>MLLAAYLDRIGHAIASKSGQEVAAFISLSSIHVQLDLESLSLEQIDQICKSKVAWLETFGDIICNIIKARKHLTNQQSIEAYECEIAALVKLMGIFREESNWVLSFLHVLILDTRLIATSADQQAARKAGEEVHDNLRNAEQHLKKMFAMAANDRAALEQSKKLGSLHIVDQLFKIYFKLNTIHLCRNLIRAVEGPAFPEFERFSRADKVTYQYYVGRISMFEDQYHKAEKCLDYAWKHCHKRHVRNKRMILQFLVPVKLLLGVMPSPQLMSSYALDEYNGLTEAIRSGDLRSFNTYLERYQDKFIQQGVFLLIEKLRLVVFRNLLKKVYLIRQSHQLRFSDLQLACTFVTKEAMDMNELECILANLIFKGYIKGYMSHQKKILVVSKAQPFPPITTVSN</sequence>
<proteinExistence type="inferred from homology"/>
<dbReference type="FunFam" id="1.10.10.10:FF:000146">
    <property type="entry name" value="PCI domain-containing protein 2 homolog"/>
    <property type="match status" value="1"/>
</dbReference>
<dbReference type="GO" id="GO:0006368">
    <property type="term" value="P:transcription elongation by RNA polymerase II"/>
    <property type="evidence" value="ECO:0007669"/>
    <property type="project" value="TreeGrafter"/>
</dbReference>
<organism evidence="3">
    <name type="scientific">Albugo laibachii Nc14</name>
    <dbReference type="NCBI Taxonomy" id="890382"/>
    <lineage>
        <taxon>Eukaryota</taxon>
        <taxon>Sar</taxon>
        <taxon>Stramenopiles</taxon>
        <taxon>Oomycota</taxon>
        <taxon>Peronosporomycetes</taxon>
        <taxon>Albuginales</taxon>
        <taxon>Albuginaceae</taxon>
        <taxon>Albugo</taxon>
    </lineage>
</organism>
<comment type="similarity">
    <text evidence="1">Belongs to the CSN12 family.</text>
</comment>
<dbReference type="InterPro" id="IPR000717">
    <property type="entry name" value="PCI_dom"/>
</dbReference>
<dbReference type="GO" id="GO:0070390">
    <property type="term" value="C:transcription export complex 2"/>
    <property type="evidence" value="ECO:0007669"/>
    <property type="project" value="TreeGrafter"/>
</dbReference>
<evidence type="ECO:0000256" key="1">
    <source>
        <dbReference type="ARBA" id="ARBA00025771"/>
    </source>
</evidence>
<dbReference type="EMBL" id="FR824047">
    <property type="protein sequence ID" value="CCA14135.1"/>
    <property type="molecule type" value="Genomic_DNA"/>
</dbReference>
<dbReference type="HOGENOM" id="CLU_031567_2_0_1"/>
<dbReference type="GO" id="GO:0000973">
    <property type="term" value="P:post-transcriptional tethering of RNA polymerase II gene DNA at nuclear periphery"/>
    <property type="evidence" value="ECO:0007669"/>
    <property type="project" value="TreeGrafter"/>
</dbReference>
<dbReference type="InterPro" id="IPR045114">
    <property type="entry name" value="Csn12-like"/>
</dbReference>
<dbReference type="PANTHER" id="PTHR12732:SF0">
    <property type="entry name" value="PCI DOMAIN-CONTAINING PROTEIN 2"/>
    <property type="match status" value="1"/>
</dbReference>
<dbReference type="InterPro" id="IPR036388">
    <property type="entry name" value="WH-like_DNA-bd_sf"/>
</dbReference>
<dbReference type="Gene3D" id="1.10.10.10">
    <property type="entry name" value="Winged helix-like DNA-binding domain superfamily/Winged helix DNA-binding domain"/>
    <property type="match status" value="1"/>
</dbReference>
<dbReference type="SMART" id="SM00753">
    <property type="entry name" value="PAM"/>
    <property type="match status" value="1"/>
</dbReference>
<dbReference type="InterPro" id="IPR057985">
    <property type="entry name" value="TPR_PSMD3_N"/>
</dbReference>
<protein>
    <submittedName>
        <fullName evidence="3">Uncharacterized protein AlNc14C2G246</fullName>
    </submittedName>
</protein>
<name>F0VZA5_9STRA</name>
<feature type="domain" description="PCI" evidence="2">
    <location>
        <begin position="210"/>
        <end position="391"/>
    </location>
</feature>
<dbReference type="GO" id="GO:0003723">
    <property type="term" value="F:RNA binding"/>
    <property type="evidence" value="ECO:0007669"/>
    <property type="project" value="InterPro"/>
</dbReference>
<reference evidence="3" key="1">
    <citation type="journal article" date="2011" name="PLoS Biol.">
        <title>Gene gain and loss during evolution of obligate parasitism in the white rust pathogen of Arabidopsis thaliana.</title>
        <authorList>
            <person name="Kemen E."/>
            <person name="Gardiner A."/>
            <person name="Schultz-Larsen T."/>
            <person name="Kemen A.C."/>
            <person name="Balmuth A.L."/>
            <person name="Robert-Seilaniantz A."/>
            <person name="Bailey K."/>
            <person name="Holub E."/>
            <person name="Studholme D.J."/>
            <person name="Maclean D."/>
            <person name="Jones J.D."/>
        </authorList>
    </citation>
    <scope>NUCLEOTIDE SEQUENCE</scope>
</reference>
<dbReference type="GO" id="GO:0003690">
    <property type="term" value="F:double-stranded DNA binding"/>
    <property type="evidence" value="ECO:0007669"/>
    <property type="project" value="InterPro"/>
</dbReference>
<accession>F0VZA5</accession>
<evidence type="ECO:0000259" key="2">
    <source>
        <dbReference type="PROSITE" id="PS50250"/>
    </source>
</evidence>
<dbReference type="PROSITE" id="PS50250">
    <property type="entry name" value="PCI"/>
    <property type="match status" value="1"/>
</dbReference>
<dbReference type="GO" id="GO:0016973">
    <property type="term" value="P:poly(A)+ mRNA export from nucleus"/>
    <property type="evidence" value="ECO:0007669"/>
    <property type="project" value="TreeGrafter"/>
</dbReference>